<gene>
    <name evidence="1" type="ORF">COLO4_28446</name>
</gene>
<dbReference type="AlphaFoldDB" id="A0A1R3HKN3"/>
<proteinExistence type="predicted"/>
<evidence type="ECO:0000313" key="2">
    <source>
        <dbReference type="Proteomes" id="UP000187203"/>
    </source>
</evidence>
<comment type="caution">
    <text evidence="1">The sequence shown here is derived from an EMBL/GenBank/DDBJ whole genome shotgun (WGS) entry which is preliminary data.</text>
</comment>
<accession>A0A1R3HKN3</accession>
<organism evidence="1 2">
    <name type="scientific">Corchorus olitorius</name>
    <dbReference type="NCBI Taxonomy" id="93759"/>
    <lineage>
        <taxon>Eukaryota</taxon>
        <taxon>Viridiplantae</taxon>
        <taxon>Streptophyta</taxon>
        <taxon>Embryophyta</taxon>
        <taxon>Tracheophyta</taxon>
        <taxon>Spermatophyta</taxon>
        <taxon>Magnoliopsida</taxon>
        <taxon>eudicotyledons</taxon>
        <taxon>Gunneridae</taxon>
        <taxon>Pentapetalae</taxon>
        <taxon>rosids</taxon>
        <taxon>malvids</taxon>
        <taxon>Malvales</taxon>
        <taxon>Malvaceae</taxon>
        <taxon>Grewioideae</taxon>
        <taxon>Apeibeae</taxon>
        <taxon>Corchorus</taxon>
    </lineage>
</organism>
<protein>
    <submittedName>
        <fullName evidence="1">Uncharacterized protein</fullName>
    </submittedName>
</protein>
<name>A0A1R3HKN3_9ROSI</name>
<dbReference type="Proteomes" id="UP000187203">
    <property type="component" value="Unassembled WGS sequence"/>
</dbReference>
<sequence>MAYGSLDSGVSWFGIVGDDAPLSSMDHLNESLHGLAA</sequence>
<keyword evidence="2" id="KW-1185">Reference proteome</keyword>
<evidence type="ECO:0000313" key="1">
    <source>
        <dbReference type="EMBL" id="OMO70895.1"/>
    </source>
</evidence>
<dbReference type="EMBL" id="AWUE01019940">
    <property type="protein sequence ID" value="OMO70895.1"/>
    <property type="molecule type" value="Genomic_DNA"/>
</dbReference>
<reference evidence="2" key="1">
    <citation type="submission" date="2013-09" db="EMBL/GenBank/DDBJ databases">
        <title>Corchorus olitorius genome sequencing.</title>
        <authorList>
            <person name="Alam M."/>
            <person name="Haque M.S."/>
            <person name="Islam M.S."/>
            <person name="Emdad E.M."/>
            <person name="Islam M.M."/>
            <person name="Ahmed B."/>
            <person name="Halim A."/>
            <person name="Hossen Q.M.M."/>
            <person name="Hossain M.Z."/>
            <person name="Ahmed R."/>
            <person name="Khan M.M."/>
            <person name="Islam R."/>
            <person name="Rashid M.M."/>
            <person name="Khan S.A."/>
            <person name="Rahman M.S."/>
            <person name="Alam M."/>
            <person name="Yahiya A.S."/>
            <person name="Khan M.S."/>
            <person name="Azam M.S."/>
            <person name="Haque T."/>
            <person name="Lashkar M.Z.H."/>
            <person name="Akhand A.I."/>
            <person name="Morshed G."/>
            <person name="Roy S."/>
            <person name="Uddin K.S."/>
            <person name="Rabeya T."/>
            <person name="Hossain A.S."/>
            <person name="Chowdhury A."/>
            <person name="Snigdha A.R."/>
            <person name="Mortoza M.S."/>
            <person name="Matin S.A."/>
            <person name="Hoque S.M.E."/>
            <person name="Islam M.K."/>
            <person name="Roy D.K."/>
            <person name="Haider R."/>
            <person name="Moosa M.M."/>
            <person name="Elias S.M."/>
            <person name="Hasan A.M."/>
            <person name="Jahan S."/>
            <person name="Shafiuddin M."/>
            <person name="Mahmood N."/>
            <person name="Shommy N.S."/>
        </authorList>
    </citation>
    <scope>NUCLEOTIDE SEQUENCE [LARGE SCALE GENOMIC DNA]</scope>
    <source>
        <strain evidence="2">cv. O-4</strain>
    </source>
</reference>